<dbReference type="AlphaFoldDB" id="X1N7E0"/>
<feature type="non-terminal residue" evidence="1">
    <location>
        <position position="89"/>
    </location>
</feature>
<name>X1N7E0_9ZZZZ</name>
<proteinExistence type="predicted"/>
<sequence>MLRRVGITTLGDVTDDTIDITVALVPYPKIVILELMAPRSARPGETFGVDYNFRNIGGDGVMWTRVYDLDTGEEYVPRTEFPIGAGVEG</sequence>
<evidence type="ECO:0000313" key="1">
    <source>
        <dbReference type="EMBL" id="GAI39478.1"/>
    </source>
</evidence>
<reference evidence="1" key="1">
    <citation type="journal article" date="2014" name="Front. Microbiol.">
        <title>High frequency of phylogenetically diverse reductive dehalogenase-homologous genes in deep subseafloor sedimentary metagenomes.</title>
        <authorList>
            <person name="Kawai M."/>
            <person name="Futagami T."/>
            <person name="Toyoda A."/>
            <person name="Takaki Y."/>
            <person name="Nishi S."/>
            <person name="Hori S."/>
            <person name="Arai W."/>
            <person name="Tsubouchi T."/>
            <person name="Morono Y."/>
            <person name="Uchiyama I."/>
            <person name="Ito T."/>
            <person name="Fujiyama A."/>
            <person name="Inagaki F."/>
            <person name="Takami H."/>
        </authorList>
    </citation>
    <scope>NUCLEOTIDE SEQUENCE</scope>
    <source>
        <strain evidence="1">Expedition CK06-06</strain>
    </source>
</reference>
<protein>
    <submittedName>
        <fullName evidence="1">Uncharacterized protein</fullName>
    </submittedName>
</protein>
<comment type="caution">
    <text evidence="1">The sequence shown here is derived from an EMBL/GenBank/DDBJ whole genome shotgun (WGS) entry which is preliminary data.</text>
</comment>
<gene>
    <name evidence="1" type="ORF">S06H3_51828</name>
</gene>
<dbReference type="EMBL" id="BARV01032920">
    <property type="protein sequence ID" value="GAI39478.1"/>
    <property type="molecule type" value="Genomic_DNA"/>
</dbReference>
<accession>X1N7E0</accession>
<organism evidence="1">
    <name type="scientific">marine sediment metagenome</name>
    <dbReference type="NCBI Taxonomy" id="412755"/>
    <lineage>
        <taxon>unclassified sequences</taxon>
        <taxon>metagenomes</taxon>
        <taxon>ecological metagenomes</taxon>
    </lineage>
</organism>